<keyword evidence="9 12" id="KW-0067">ATP-binding</keyword>
<evidence type="ECO:0000256" key="14">
    <source>
        <dbReference type="SAM" id="Phobius"/>
    </source>
</evidence>
<dbReference type="FunFam" id="1.10.510.10:FF:000021">
    <property type="entry name" value="Serine/threonine protein kinase"/>
    <property type="match status" value="1"/>
</dbReference>
<dbReference type="InterPro" id="IPR008271">
    <property type="entry name" value="Ser/Thr_kinase_AS"/>
</dbReference>
<evidence type="ECO:0000256" key="8">
    <source>
        <dbReference type="ARBA" id="ARBA00022777"/>
    </source>
</evidence>
<keyword evidence="5" id="KW-0808">Transferase</keyword>
<organism evidence="16 17">
    <name type="scientific">Mycolicibacterium madagascariense</name>
    <dbReference type="NCBI Taxonomy" id="212765"/>
    <lineage>
        <taxon>Bacteria</taxon>
        <taxon>Bacillati</taxon>
        <taxon>Actinomycetota</taxon>
        <taxon>Actinomycetes</taxon>
        <taxon>Mycobacteriales</taxon>
        <taxon>Mycobacteriaceae</taxon>
        <taxon>Mycolicibacterium</taxon>
    </lineage>
</organism>
<name>A0A7I7XCV4_9MYCO</name>
<dbReference type="GO" id="GO:0005886">
    <property type="term" value="C:plasma membrane"/>
    <property type="evidence" value="ECO:0007669"/>
    <property type="project" value="UniProtKB-SubCell"/>
</dbReference>
<dbReference type="GO" id="GO:0080090">
    <property type="term" value="P:regulation of primary metabolic process"/>
    <property type="evidence" value="ECO:0007669"/>
    <property type="project" value="UniProtKB-ARBA"/>
</dbReference>
<comment type="subcellular location">
    <subcellularLocation>
        <location evidence="1">Cell membrane</location>
        <topology evidence="1">Single-pass membrane protein</topology>
    </subcellularLocation>
</comment>
<keyword evidence="17" id="KW-1185">Reference proteome</keyword>
<dbReference type="Gene3D" id="3.30.200.20">
    <property type="entry name" value="Phosphorylase Kinase, domain 1"/>
    <property type="match status" value="1"/>
</dbReference>
<feature type="compositionally biased region" description="Pro residues" evidence="13">
    <location>
        <begin position="394"/>
        <end position="408"/>
    </location>
</feature>
<feature type="region of interest" description="Disordered" evidence="13">
    <location>
        <begin position="280"/>
        <end position="317"/>
    </location>
</feature>
<gene>
    <name evidence="16" type="ORF">MMAD_17510</name>
</gene>
<dbReference type="AlphaFoldDB" id="A0A7I7XCV4"/>
<dbReference type="PROSITE" id="PS50011">
    <property type="entry name" value="PROTEIN_KINASE_DOM"/>
    <property type="match status" value="1"/>
</dbReference>
<protein>
    <recommendedName>
        <fullName evidence="2">non-specific serine/threonine protein kinase</fullName>
        <ecNumber evidence="2">2.7.11.1</ecNumber>
    </recommendedName>
</protein>
<accession>A0A7I7XCV4</accession>
<dbReference type="CDD" id="cd14014">
    <property type="entry name" value="STKc_PknB_like"/>
    <property type="match status" value="1"/>
</dbReference>
<evidence type="ECO:0000256" key="12">
    <source>
        <dbReference type="PROSITE-ProRule" id="PRU10141"/>
    </source>
</evidence>
<dbReference type="PANTHER" id="PTHR43289">
    <property type="entry name" value="MITOGEN-ACTIVATED PROTEIN KINASE KINASE KINASE 20-RELATED"/>
    <property type="match status" value="1"/>
</dbReference>
<keyword evidence="3" id="KW-1003">Cell membrane</keyword>
<dbReference type="InterPro" id="IPR017441">
    <property type="entry name" value="Protein_kinase_ATP_BS"/>
</dbReference>
<evidence type="ECO:0000256" key="1">
    <source>
        <dbReference type="ARBA" id="ARBA00004162"/>
    </source>
</evidence>
<feature type="region of interest" description="Disordered" evidence="13">
    <location>
        <begin position="371"/>
        <end position="408"/>
    </location>
</feature>
<dbReference type="Pfam" id="PF00069">
    <property type="entry name" value="Pkinase"/>
    <property type="match status" value="1"/>
</dbReference>
<evidence type="ECO:0000256" key="5">
    <source>
        <dbReference type="ARBA" id="ARBA00022679"/>
    </source>
</evidence>
<reference evidence="16 17" key="1">
    <citation type="journal article" date="2019" name="Emerg. Microbes Infect.">
        <title>Comprehensive subspecies identification of 175 nontuberculous mycobacteria species based on 7547 genomic profiles.</title>
        <authorList>
            <person name="Matsumoto Y."/>
            <person name="Kinjo T."/>
            <person name="Motooka D."/>
            <person name="Nabeya D."/>
            <person name="Jung N."/>
            <person name="Uechi K."/>
            <person name="Horii T."/>
            <person name="Iida T."/>
            <person name="Fujita J."/>
            <person name="Nakamura S."/>
        </authorList>
    </citation>
    <scope>NUCLEOTIDE SEQUENCE [LARGE SCALE GENOMIC DNA]</scope>
    <source>
        <strain evidence="16 17">JCM 13574</strain>
    </source>
</reference>
<dbReference type="GO" id="GO:0004674">
    <property type="term" value="F:protein serine/threonine kinase activity"/>
    <property type="evidence" value="ECO:0007669"/>
    <property type="project" value="UniProtKB-KW"/>
</dbReference>
<dbReference type="SUPFAM" id="SSF56112">
    <property type="entry name" value="Protein kinase-like (PK-like)"/>
    <property type="match status" value="1"/>
</dbReference>
<dbReference type="EMBL" id="AP022610">
    <property type="protein sequence ID" value="BBZ27456.1"/>
    <property type="molecule type" value="Genomic_DNA"/>
</dbReference>
<dbReference type="PROSITE" id="PS00108">
    <property type="entry name" value="PROTEIN_KINASE_ST"/>
    <property type="match status" value="1"/>
</dbReference>
<keyword evidence="4" id="KW-0723">Serine/threonine-protein kinase</keyword>
<keyword evidence="7 12" id="KW-0547">Nucleotide-binding</keyword>
<evidence type="ECO:0000256" key="6">
    <source>
        <dbReference type="ARBA" id="ARBA00022692"/>
    </source>
</evidence>
<evidence type="ECO:0000256" key="4">
    <source>
        <dbReference type="ARBA" id="ARBA00022527"/>
    </source>
</evidence>
<evidence type="ECO:0000313" key="17">
    <source>
        <dbReference type="Proteomes" id="UP000466517"/>
    </source>
</evidence>
<evidence type="ECO:0000256" key="3">
    <source>
        <dbReference type="ARBA" id="ARBA00022475"/>
    </source>
</evidence>
<evidence type="ECO:0000256" key="10">
    <source>
        <dbReference type="ARBA" id="ARBA00022989"/>
    </source>
</evidence>
<evidence type="ECO:0000256" key="11">
    <source>
        <dbReference type="ARBA" id="ARBA00023136"/>
    </source>
</evidence>
<dbReference type="Proteomes" id="UP000466517">
    <property type="component" value="Chromosome"/>
</dbReference>
<dbReference type="PROSITE" id="PS00107">
    <property type="entry name" value="PROTEIN_KINASE_ATP"/>
    <property type="match status" value="1"/>
</dbReference>
<keyword evidence="6 14" id="KW-0812">Transmembrane</keyword>
<feature type="transmembrane region" description="Helical" evidence="14">
    <location>
        <begin position="340"/>
        <end position="365"/>
    </location>
</feature>
<feature type="domain" description="Protein kinase" evidence="15">
    <location>
        <begin position="22"/>
        <end position="281"/>
    </location>
</feature>
<evidence type="ECO:0000256" key="2">
    <source>
        <dbReference type="ARBA" id="ARBA00012513"/>
    </source>
</evidence>
<dbReference type="SMART" id="SM00220">
    <property type="entry name" value="S_TKc"/>
    <property type="match status" value="1"/>
</dbReference>
<proteinExistence type="predicted"/>
<feature type="compositionally biased region" description="Low complexity" evidence="13">
    <location>
        <begin position="384"/>
        <end position="393"/>
    </location>
</feature>
<dbReference type="InterPro" id="IPR011009">
    <property type="entry name" value="Kinase-like_dom_sf"/>
</dbReference>
<dbReference type="PANTHER" id="PTHR43289:SF6">
    <property type="entry name" value="SERINE_THREONINE-PROTEIN KINASE NEKL-3"/>
    <property type="match status" value="1"/>
</dbReference>
<evidence type="ECO:0000259" key="15">
    <source>
        <dbReference type="PROSITE" id="PS50011"/>
    </source>
</evidence>
<dbReference type="KEGG" id="mmag:MMAD_17510"/>
<evidence type="ECO:0000256" key="7">
    <source>
        <dbReference type="ARBA" id="ARBA00022741"/>
    </source>
</evidence>
<dbReference type="InterPro" id="IPR000719">
    <property type="entry name" value="Prot_kinase_dom"/>
</dbReference>
<feature type="compositionally biased region" description="Polar residues" evidence="13">
    <location>
        <begin position="284"/>
        <end position="293"/>
    </location>
</feature>
<dbReference type="Gene3D" id="1.10.510.10">
    <property type="entry name" value="Transferase(Phosphotransferase) domain 1"/>
    <property type="match status" value="1"/>
</dbReference>
<evidence type="ECO:0000256" key="9">
    <source>
        <dbReference type="ARBA" id="ARBA00022840"/>
    </source>
</evidence>
<keyword evidence="11 14" id="KW-0472">Membrane</keyword>
<keyword evidence="10 14" id="KW-1133">Transmembrane helix</keyword>
<dbReference type="GO" id="GO:0005524">
    <property type="term" value="F:ATP binding"/>
    <property type="evidence" value="ECO:0007669"/>
    <property type="project" value="UniProtKB-UniRule"/>
</dbReference>
<keyword evidence="8" id="KW-0418">Kinase</keyword>
<sequence>MEGEEGDVANAQLRIGSRFGKYDIISLIGQGGMGDVYEAHDTQKNRTVALKILSPQHSGNEQFRTRFQRESHAAAVLQEPHVIPIHDWGEVDGNLFIDMRLVRGQNLHELLAGGPLQPARAASIVVQVAAALDAAHQAGLIHRDVKPQNIVVNEADFAYLVDFGIAEGHGDSRLTMAGTAVGSFAYMAPERFDDAPATPAVDVYSLACVLYEALTGDRPFPANTVSQVIAAHVSSPPPRPSAVNHRVPEAFDDVVARGMAKDPDDRYGSAGALGRAAERALRNDSFSRPSSGPMTAASAPTMHANVPPPPLSEPQAHWPTDVVAPASAAASAAPNASRPWLIPTIIAVAVALLLGGIGVVIGMLANRDTAPATTSSPGNGYTVPIASPSQSNPAPAPNQAPSPPPLIPAIPPLVGGLDAANESCNAGLSLDGHTGFGTHSGRGSAETTCLFAGNVLTAYWNQYGGVDRTPRTVYAAGAVPCGTVPGASCNGSNFVMQCAAFGSDGWITCTGGRNARVFIF</sequence>
<evidence type="ECO:0000256" key="13">
    <source>
        <dbReference type="SAM" id="MobiDB-lite"/>
    </source>
</evidence>
<dbReference type="EC" id="2.7.11.1" evidence="2"/>
<evidence type="ECO:0000313" key="16">
    <source>
        <dbReference type="EMBL" id="BBZ27456.1"/>
    </source>
</evidence>
<feature type="binding site" evidence="12">
    <location>
        <position position="51"/>
    </location>
    <ligand>
        <name>ATP</name>
        <dbReference type="ChEBI" id="CHEBI:30616"/>
    </ligand>
</feature>